<feature type="disulfide bond" evidence="6">
    <location>
        <begin position="179"/>
        <end position="206"/>
    </location>
</feature>
<keyword evidence="5" id="KW-0325">Glycoprotein</keyword>
<keyword evidence="4 6" id="KW-1015">Disulfide bond</keyword>
<dbReference type="InterPro" id="IPR000436">
    <property type="entry name" value="Sushi_SCR_CCP_dom"/>
</dbReference>
<feature type="disulfide bond" evidence="6">
    <location>
        <begin position="150"/>
        <end position="193"/>
    </location>
</feature>
<dbReference type="InterPro" id="IPR035976">
    <property type="entry name" value="Sushi/SCR/CCP_sf"/>
</dbReference>
<keyword evidence="3" id="KW-0677">Repeat</keyword>
<dbReference type="PANTHER" id="PTHR46393">
    <property type="entry name" value="SUSHI DOMAIN-CONTAINING PROTEIN"/>
    <property type="match status" value="1"/>
</dbReference>
<dbReference type="SMART" id="SM00032">
    <property type="entry name" value="CCP"/>
    <property type="match status" value="6"/>
</dbReference>
<keyword evidence="7" id="KW-0812">Transmembrane</keyword>
<dbReference type="PANTHER" id="PTHR46393:SF7">
    <property type="entry name" value="COMPLEMENT C2"/>
    <property type="match status" value="1"/>
</dbReference>
<feature type="domain" description="Sushi" evidence="9">
    <location>
        <begin position="148"/>
        <end position="208"/>
    </location>
</feature>
<evidence type="ECO:0000256" key="5">
    <source>
        <dbReference type="ARBA" id="ARBA00023180"/>
    </source>
</evidence>
<feature type="chain" id="PRO_5042944216" description="Sushi domain-containing protein" evidence="8">
    <location>
        <begin position="25"/>
        <end position="445"/>
    </location>
</feature>
<evidence type="ECO:0000256" key="8">
    <source>
        <dbReference type="SAM" id="SignalP"/>
    </source>
</evidence>
<keyword evidence="7" id="KW-0472">Membrane</keyword>
<dbReference type="Pfam" id="PF00084">
    <property type="entry name" value="Sushi"/>
    <property type="match status" value="6"/>
</dbReference>
<dbReference type="CDD" id="cd00033">
    <property type="entry name" value="CCP"/>
    <property type="match status" value="6"/>
</dbReference>
<dbReference type="SUPFAM" id="SSF57535">
    <property type="entry name" value="Complement control module/SCR domain"/>
    <property type="match status" value="6"/>
</dbReference>
<evidence type="ECO:0000256" key="1">
    <source>
        <dbReference type="ARBA" id="ARBA00022659"/>
    </source>
</evidence>
<evidence type="ECO:0000256" key="7">
    <source>
        <dbReference type="SAM" id="Phobius"/>
    </source>
</evidence>
<feature type="transmembrane region" description="Helical" evidence="7">
    <location>
        <begin position="402"/>
        <end position="423"/>
    </location>
</feature>
<evidence type="ECO:0000256" key="3">
    <source>
        <dbReference type="ARBA" id="ARBA00022737"/>
    </source>
</evidence>
<sequence length="445" mass="49160">MGCKVLWLNVALLAYLMICEHVRAQCTQPSFPSRNVIVSDSHLSTQSFPDGSTVTFECEIGYKPENSRASKSVKCERNQWTSLELNCIKKSCGSPPEFDNGGYDFTGISFGDKITAVCNTGYMLDAMIKDRWCRDQGWDGRNPVCEVVKCTAPPAIVNGQLEEAPLDSYKYSEVVSYKCNGGLSLIGSPTLHCSENGTFQPDPPKCMDGCPKPEIPHAIRIGGKSPPYKLKNFIDYRCEDAYTMKGEYHIVCKENGWNPEPPKCIGPCSRPDLGGNVILTKEFRTQNSFPYESKVTFECDRGYEPVDSTVSKSVTCEENHWTKLLFTCKVVKCKAPPAIVNGQLQGDPLDSYEYSQVVSYKCNDGFSLIGSPTLHCSEDGTFQPDLPICSDRSEDTSPSSTIVALIVVGVLTVLGGIIGVIIYKKKRSKHEYSDQVATKEIERGL</sequence>
<name>A0AAN9GWK2_9TELE</name>
<comment type="caution">
    <text evidence="10">The sequence shown here is derived from an EMBL/GenBank/DDBJ whole genome shotgun (WGS) entry which is preliminary data.</text>
</comment>
<feature type="disulfide bond" evidence="6">
    <location>
        <begin position="333"/>
        <end position="376"/>
    </location>
</feature>
<comment type="caution">
    <text evidence="6">Lacks conserved residue(s) required for the propagation of feature annotation.</text>
</comment>
<feature type="disulfide bond" evidence="6">
    <location>
        <begin position="362"/>
        <end position="389"/>
    </location>
</feature>
<keyword evidence="2 8" id="KW-0732">Signal</keyword>
<evidence type="ECO:0000313" key="11">
    <source>
        <dbReference type="Proteomes" id="UP001364617"/>
    </source>
</evidence>
<accession>A0AAN9GWK2</accession>
<dbReference type="Gene3D" id="2.10.70.10">
    <property type="entry name" value="Complement Module, domain 1"/>
    <property type="match status" value="6"/>
</dbReference>
<protein>
    <recommendedName>
        <fullName evidence="9">Sushi domain-containing protein</fullName>
    </recommendedName>
</protein>
<dbReference type="Proteomes" id="UP001364617">
    <property type="component" value="Unassembled WGS sequence"/>
</dbReference>
<evidence type="ECO:0000256" key="4">
    <source>
        <dbReference type="ARBA" id="ARBA00023157"/>
    </source>
</evidence>
<feature type="domain" description="Sushi" evidence="9">
    <location>
        <begin position="24"/>
        <end position="89"/>
    </location>
</feature>
<proteinExistence type="predicted"/>
<keyword evidence="7" id="KW-1133">Transmembrane helix</keyword>
<dbReference type="AlphaFoldDB" id="A0AAN9GWK2"/>
<dbReference type="EMBL" id="JAYKXH010000020">
    <property type="protein sequence ID" value="KAK7132358.1"/>
    <property type="molecule type" value="Genomic_DNA"/>
</dbReference>
<evidence type="ECO:0000313" key="10">
    <source>
        <dbReference type="EMBL" id="KAK7132358.1"/>
    </source>
</evidence>
<evidence type="ECO:0000256" key="6">
    <source>
        <dbReference type="PROSITE-ProRule" id="PRU00302"/>
    </source>
</evidence>
<organism evidence="10 11">
    <name type="scientific">Phoxinus phoxinus</name>
    <name type="common">Eurasian minnow</name>
    <dbReference type="NCBI Taxonomy" id="58324"/>
    <lineage>
        <taxon>Eukaryota</taxon>
        <taxon>Metazoa</taxon>
        <taxon>Chordata</taxon>
        <taxon>Craniata</taxon>
        <taxon>Vertebrata</taxon>
        <taxon>Euteleostomi</taxon>
        <taxon>Actinopterygii</taxon>
        <taxon>Neopterygii</taxon>
        <taxon>Teleostei</taxon>
        <taxon>Ostariophysi</taxon>
        <taxon>Cypriniformes</taxon>
        <taxon>Leuciscidae</taxon>
        <taxon>Phoxininae</taxon>
        <taxon>Phoxinus</taxon>
    </lineage>
</organism>
<feature type="domain" description="Sushi" evidence="9">
    <location>
        <begin position="209"/>
        <end position="266"/>
    </location>
</feature>
<feature type="signal peptide" evidence="8">
    <location>
        <begin position="1"/>
        <end position="24"/>
    </location>
</feature>
<dbReference type="PROSITE" id="PS50923">
    <property type="entry name" value="SUSHI"/>
    <property type="match status" value="5"/>
</dbReference>
<dbReference type="FunFam" id="2.10.70.10:FF:000014">
    <property type="entry name" value="Membrane cofactor protein"/>
    <property type="match status" value="2"/>
</dbReference>
<gene>
    <name evidence="10" type="ORF">R3I93_018800</name>
</gene>
<reference evidence="10 11" key="1">
    <citation type="submission" date="2024-02" db="EMBL/GenBank/DDBJ databases">
        <title>Chromosome-level genome assembly of the Eurasian Minnow (Phoxinus phoxinus).</title>
        <authorList>
            <person name="Oriowo T.O."/>
            <person name="Martin S."/>
            <person name="Stange M."/>
            <person name="Chrysostomakis Y."/>
            <person name="Brown T."/>
            <person name="Winkler S."/>
            <person name="Kukowka S."/>
            <person name="Myers E.W."/>
            <person name="Bohne A."/>
        </authorList>
    </citation>
    <scope>NUCLEOTIDE SEQUENCE [LARGE SCALE GENOMIC DNA]</scope>
    <source>
        <strain evidence="10">ZFMK-TIS-60720</strain>
        <tissue evidence="10">Whole Organism</tissue>
    </source>
</reference>
<evidence type="ECO:0000259" key="9">
    <source>
        <dbReference type="PROSITE" id="PS50923"/>
    </source>
</evidence>
<keyword evidence="11" id="KW-1185">Reference proteome</keyword>
<evidence type="ECO:0000256" key="2">
    <source>
        <dbReference type="ARBA" id="ARBA00022729"/>
    </source>
</evidence>
<feature type="disulfide bond" evidence="6">
    <location>
        <begin position="118"/>
        <end position="145"/>
    </location>
</feature>
<feature type="domain" description="Sushi" evidence="9">
    <location>
        <begin position="331"/>
        <end position="391"/>
    </location>
</feature>
<keyword evidence="1 6" id="KW-0768">Sushi</keyword>
<feature type="domain" description="Sushi" evidence="9">
    <location>
        <begin position="90"/>
        <end position="147"/>
    </location>
</feature>